<feature type="active site" evidence="9">
    <location>
        <position position="122"/>
    </location>
</feature>
<dbReference type="PROSITE" id="PS00855">
    <property type="entry name" value="SPASE_II"/>
    <property type="match status" value="1"/>
</dbReference>
<keyword evidence="3 9" id="KW-0645">Protease</keyword>
<keyword evidence="8 9" id="KW-0472">Membrane</keyword>
<dbReference type="UniPathway" id="UPA00665"/>
<evidence type="ECO:0000256" key="8">
    <source>
        <dbReference type="ARBA" id="ARBA00023136"/>
    </source>
</evidence>
<evidence type="ECO:0000256" key="1">
    <source>
        <dbReference type="ARBA" id="ARBA00006139"/>
    </source>
</evidence>
<evidence type="ECO:0000256" key="9">
    <source>
        <dbReference type="HAMAP-Rule" id="MF_00161"/>
    </source>
</evidence>
<reference evidence="12 13" key="1">
    <citation type="submission" date="2020-01" db="EMBL/GenBank/DDBJ databases">
        <title>Spongiivirga citrea KCTC 32990T.</title>
        <authorList>
            <person name="Wang G."/>
        </authorList>
    </citation>
    <scope>NUCLEOTIDE SEQUENCE [LARGE SCALE GENOMIC DNA]</scope>
    <source>
        <strain evidence="12 13">KCTC 32990</strain>
    </source>
</reference>
<dbReference type="InterPro" id="IPR001872">
    <property type="entry name" value="Peptidase_A8"/>
</dbReference>
<comment type="subcellular location">
    <subcellularLocation>
        <location evidence="9">Cell membrane</location>
        <topology evidence="9">Multi-pass membrane protein</topology>
    </subcellularLocation>
</comment>
<keyword evidence="7 9" id="KW-1133">Transmembrane helix</keyword>
<dbReference type="GO" id="GO:0005886">
    <property type="term" value="C:plasma membrane"/>
    <property type="evidence" value="ECO:0007669"/>
    <property type="project" value="UniProtKB-SubCell"/>
</dbReference>
<evidence type="ECO:0000256" key="6">
    <source>
        <dbReference type="ARBA" id="ARBA00022801"/>
    </source>
</evidence>
<protein>
    <recommendedName>
        <fullName evidence="9">Lipoprotein signal peptidase</fullName>
        <ecNumber evidence="9">3.4.23.36</ecNumber>
    </recommendedName>
    <alternativeName>
        <fullName evidence="9">Prolipoprotein signal peptidase</fullName>
    </alternativeName>
    <alternativeName>
        <fullName evidence="9">Signal peptidase II</fullName>
        <shortName evidence="9">SPase II</shortName>
    </alternativeName>
</protein>
<keyword evidence="5 9" id="KW-0064">Aspartyl protease</keyword>
<comment type="caution">
    <text evidence="9">Lacks conserved residue(s) required for the propagation of feature annotation.</text>
</comment>
<dbReference type="GO" id="GO:0006508">
    <property type="term" value="P:proteolysis"/>
    <property type="evidence" value="ECO:0007669"/>
    <property type="project" value="UniProtKB-KW"/>
</dbReference>
<feature type="transmembrane region" description="Helical" evidence="9">
    <location>
        <begin position="132"/>
        <end position="153"/>
    </location>
</feature>
<dbReference type="EC" id="3.4.23.36" evidence="9"/>
<name>A0A6M0CTK7_9FLAO</name>
<feature type="transmembrane region" description="Helical" evidence="9">
    <location>
        <begin position="95"/>
        <end position="112"/>
    </location>
</feature>
<dbReference type="PANTHER" id="PTHR33695:SF1">
    <property type="entry name" value="LIPOPROTEIN SIGNAL PEPTIDASE"/>
    <property type="match status" value="1"/>
</dbReference>
<comment type="pathway">
    <text evidence="9">Protein modification; lipoprotein biosynthesis (signal peptide cleavage).</text>
</comment>
<keyword evidence="6 9" id="KW-0378">Hydrolase</keyword>
<dbReference type="PANTHER" id="PTHR33695">
    <property type="entry name" value="LIPOPROTEIN SIGNAL PEPTIDASE"/>
    <property type="match status" value="1"/>
</dbReference>
<dbReference type="AlphaFoldDB" id="A0A6M0CTK7"/>
<feature type="active site" evidence="9">
    <location>
        <position position="141"/>
    </location>
</feature>
<dbReference type="EMBL" id="JAABOQ010000007">
    <property type="protein sequence ID" value="NER18857.1"/>
    <property type="molecule type" value="Genomic_DNA"/>
</dbReference>
<evidence type="ECO:0000256" key="2">
    <source>
        <dbReference type="ARBA" id="ARBA00022475"/>
    </source>
</evidence>
<keyword evidence="13" id="KW-1185">Reference proteome</keyword>
<evidence type="ECO:0000256" key="7">
    <source>
        <dbReference type="ARBA" id="ARBA00022989"/>
    </source>
</evidence>
<evidence type="ECO:0000256" key="11">
    <source>
        <dbReference type="RuleBase" id="RU004181"/>
    </source>
</evidence>
<dbReference type="PRINTS" id="PR00781">
    <property type="entry name" value="LIPOSIGPTASE"/>
</dbReference>
<comment type="caution">
    <text evidence="12">The sequence shown here is derived from an EMBL/GenBank/DDBJ whole genome shotgun (WGS) entry which is preliminary data.</text>
</comment>
<comment type="catalytic activity">
    <reaction evidence="9 10">
        <text>Release of signal peptides from bacterial membrane prolipoproteins. Hydrolyzes -Xaa-Yaa-Zaa-|-(S,diacylglyceryl)Cys-, in which Xaa is hydrophobic (preferably Leu), and Yaa (Ala or Ser) and Zaa (Gly or Ala) have small, neutral side chains.</text>
        <dbReference type="EC" id="3.4.23.36"/>
    </reaction>
</comment>
<evidence type="ECO:0000256" key="4">
    <source>
        <dbReference type="ARBA" id="ARBA00022692"/>
    </source>
</evidence>
<evidence type="ECO:0000313" key="13">
    <source>
        <dbReference type="Proteomes" id="UP000474296"/>
    </source>
</evidence>
<evidence type="ECO:0000313" key="12">
    <source>
        <dbReference type="EMBL" id="NER18857.1"/>
    </source>
</evidence>
<dbReference type="NCBIfam" id="TIGR00077">
    <property type="entry name" value="lspA"/>
    <property type="match status" value="1"/>
</dbReference>
<feature type="transmembrane region" description="Helical" evidence="9">
    <location>
        <begin position="65"/>
        <end position="83"/>
    </location>
</feature>
<keyword evidence="4 9" id="KW-0812">Transmembrane</keyword>
<organism evidence="12 13">
    <name type="scientific">Spongiivirga citrea</name>
    <dbReference type="NCBI Taxonomy" id="1481457"/>
    <lineage>
        <taxon>Bacteria</taxon>
        <taxon>Pseudomonadati</taxon>
        <taxon>Bacteroidota</taxon>
        <taxon>Flavobacteriia</taxon>
        <taxon>Flavobacteriales</taxon>
        <taxon>Flavobacteriaceae</taxon>
        <taxon>Spongiivirga</taxon>
    </lineage>
</organism>
<dbReference type="Proteomes" id="UP000474296">
    <property type="component" value="Unassembled WGS sequence"/>
</dbReference>
<dbReference type="GO" id="GO:0004190">
    <property type="term" value="F:aspartic-type endopeptidase activity"/>
    <property type="evidence" value="ECO:0007669"/>
    <property type="project" value="UniProtKB-UniRule"/>
</dbReference>
<dbReference type="HAMAP" id="MF_00161">
    <property type="entry name" value="LspA"/>
    <property type="match status" value="1"/>
</dbReference>
<evidence type="ECO:0000256" key="10">
    <source>
        <dbReference type="RuleBase" id="RU000594"/>
    </source>
</evidence>
<comment type="function">
    <text evidence="9 10">This protein specifically catalyzes the removal of signal peptides from prolipoproteins.</text>
</comment>
<keyword evidence="2 9" id="KW-1003">Cell membrane</keyword>
<proteinExistence type="inferred from homology"/>
<evidence type="ECO:0000256" key="3">
    <source>
        <dbReference type="ARBA" id="ARBA00022670"/>
    </source>
</evidence>
<gene>
    <name evidence="9 12" type="primary">lspA</name>
    <name evidence="12" type="ORF">GWK10_16680</name>
</gene>
<evidence type="ECO:0000256" key="5">
    <source>
        <dbReference type="ARBA" id="ARBA00022750"/>
    </source>
</evidence>
<sequence>MKKYRIPFILLLVFLNIGCDQVSKIIVRDNIDKNANIELIGDYFVMTNVYNYGAFLGMGSEMSPVLKYIFLLILPSIVLILVFRHLLVKKDLSMTAVIGLAFLLGGGIGNIYDRLMHKRVIDFFHIDLGGVFKTGIFNMADVSVMVGMGFVLYSSIIKKQSLGL</sequence>
<dbReference type="Pfam" id="PF01252">
    <property type="entry name" value="Peptidase_A8"/>
    <property type="match status" value="1"/>
</dbReference>
<comment type="similarity">
    <text evidence="1 9 11">Belongs to the peptidase A8 family.</text>
</comment>
<accession>A0A6M0CTK7</accession>